<dbReference type="InterPro" id="IPR024079">
    <property type="entry name" value="MetalloPept_cat_dom_sf"/>
</dbReference>
<gene>
    <name evidence="11" type="ORF">PCON_05474</name>
</gene>
<accession>U4KWL1</accession>
<dbReference type="SUPFAM" id="SSF55486">
    <property type="entry name" value="Metalloproteases ('zincins'), catalytic domain"/>
    <property type="match status" value="1"/>
</dbReference>
<evidence type="ECO:0000256" key="2">
    <source>
        <dbReference type="ARBA" id="ARBA00022670"/>
    </source>
</evidence>
<dbReference type="Gene3D" id="3.40.390.10">
    <property type="entry name" value="Collagenase (Catalytic Domain)"/>
    <property type="match status" value="1"/>
</dbReference>
<evidence type="ECO:0000256" key="5">
    <source>
        <dbReference type="ARBA" id="ARBA00022801"/>
    </source>
</evidence>
<sequence length="295" mass="32205">MQLLPVMVAAMAGLSMAHPNHPTRRDVIAPRGRCGAPEPSRSNIEASRRMAKQQKFNPEVALQSTDDQIELGVYFHIISDGTDPVAEGGTVLDTALNAQLSTLNADYQQAGISFKLVNTTRTVNKDWFHVEMNSDQEIQMKKALRKGTYRDINIYFASLTGGVLGWCTYPETNPSDHQITADGCAVAFASLPGGTAPYNLGRTLTHELGHWLNLFHTFQGGCSAENDSVEDTPAEQGPTYGCPATPVDTCTGPGFDGLDNTNNFMNYVDDSCMTNFTSGQITRMHQSFNSFRKAI</sequence>
<dbReference type="STRING" id="1076935.U4KWL1"/>
<organism evidence="11 12">
    <name type="scientific">Pyronema omphalodes (strain CBS 100304)</name>
    <name type="common">Pyronema confluens</name>
    <dbReference type="NCBI Taxonomy" id="1076935"/>
    <lineage>
        <taxon>Eukaryota</taxon>
        <taxon>Fungi</taxon>
        <taxon>Dikarya</taxon>
        <taxon>Ascomycota</taxon>
        <taxon>Pezizomycotina</taxon>
        <taxon>Pezizomycetes</taxon>
        <taxon>Pezizales</taxon>
        <taxon>Pyronemataceae</taxon>
        <taxon>Pyronema</taxon>
    </lineage>
</organism>
<proteinExistence type="inferred from homology"/>
<evidence type="ECO:0000256" key="3">
    <source>
        <dbReference type="ARBA" id="ARBA00022723"/>
    </source>
</evidence>
<feature type="chain" id="PRO_5004650816" evidence="9">
    <location>
        <begin position="18"/>
        <end position="295"/>
    </location>
</feature>
<dbReference type="InterPro" id="IPR008754">
    <property type="entry name" value="Peptidase_M43"/>
</dbReference>
<dbReference type="Pfam" id="PF05572">
    <property type="entry name" value="Peptidase_M43"/>
    <property type="match status" value="1"/>
</dbReference>
<name>U4KWL1_PYROM</name>
<dbReference type="OMA" id="RDINIYF"/>
<comment type="similarity">
    <text evidence="1">Belongs to the peptidase M43B family.</text>
</comment>
<keyword evidence="8" id="KW-1015">Disulfide bond</keyword>
<evidence type="ECO:0000256" key="4">
    <source>
        <dbReference type="ARBA" id="ARBA00022729"/>
    </source>
</evidence>
<dbReference type="PANTHER" id="PTHR47466:SF1">
    <property type="entry name" value="METALLOPROTEASE MEP1 (AFU_ORTHOLOGUE AFUA_1G07730)-RELATED"/>
    <property type="match status" value="1"/>
</dbReference>
<evidence type="ECO:0000256" key="7">
    <source>
        <dbReference type="ARBA" id="ARBA00023049"/>
    </source>
</evidence>
<keyword evidence="2 11" id="KW-0645">Protease</keyword>
<dbReference type="PANTHER" id="PTHR47466">
    <property type="match status" value="1"/>
</dbReference>
<evidence type="ECO:0000256" key="1">
    <source>
        <dbReference type="ARBA" id="ARBA00008721"/>
    </source>
</evidence>
<protein>
    <submittedName>
        <fullName evidence="11">Similar to Extracellular metalloprotease GLRG_06286 acc. no. E3QJV4</fullName>
    </submittedName>
</protein>
<feature type="domain" description="Peptidase M43 pregnancy-associated plasma-A" evidence="10">
    <location>
        <begin position="153"/>
        <end position="287"/>
    </location>
</feature>
<keyword evidence="6" id="KW-0862">Zinc</keyword>
<evidence type="ECO:0000256" key="9">
    <source>
        <dbReference type="SAM" id="SignalP"/>
    </source>
</evidence>
<dbReference type="GO" id="GO:0046872">
    <property type="term" value="F:metal ion binding"/>
    <property type="evidence" value="ECO:0007669"/>
    <property type="project" value="UniProtKB-KW"/>
</dbReference>
<dbReference type="OrthoDB" id="536211at2759"/>
<keyword evidence="7 11" id="KW-0482">Metalloprotease</keyword>
<keyword evidence="3" id="KW-0479">Metal-binding</keyword>
<dbReference type="eggNOG" id="ENOG502QQ7Z">
    <property type="taxonomic scope" value="Eukaryota"/>
</dbReference>
<evidence type="ECO:0000256" key="6">
    <source>
        <dbReference type="ARBA" id="ARBA00022833"/>
    </source>
</evidence>
<keyword evidence="5" id="KW-0378">Hydrolase</keyword>
<evidence type="ECO:0000313" key="11">
    <source>
        <dbReference type="EMBL" id="CCX05887.1"/>
    </source>
</evidence>
<evidence type="ECO:0000256" key="8">
    <source>
        <dbReference type="ARBA" id="ARBA00023157"/>
    </source>
</evidence>
<dbReference type="CDD" id="cd04275">
    <property type="entry name" value="ZnMc_pappalysin_like"/>
    <property type="match status" value="1"/>
</dbReference>
<evidence type="ECO:0000259" key="10">
    <source>
        <dbReference type="Pfam" id="PF05572"/>
    </source>
</evidence>
<keyword evidence="12" id="KW-1185">Reference proteome</keyword>
<dbReference type="EMBL" id="HF935275">
    <property type="protein sequence ID" value="CCX05887.1"/>
    <property type="molecule type" value="Genomic_DNA"/>
</dbReference>
<dbReference type="AlphaFoldDB" id="U4KWL1"/>
<keyword evidence="4 9" id="KW-0732">Signal</keyword>
<dbReference type="Proteomes" id="UP000018144">
    <property type="component" value="Unassembled WGS sequence"/>
</dbReference>
<dbReference type="GO" id="GO:0006508">
    <property type="term" value="P:proteolysis"/>
    <property type="evidence" value="ECO:0007669"/>
    <property type="project" value="UniProtKB-KW"/>
</dbReference>
<dbReference type="GO" id="GO:0008237">
    <property type="term" value="F:metallopeptidase activity"/>
    <property type="evidence" value="ECO:0007669"/>
    <property type="project" value="UniProtKB-KW"/>
</dbReference>
<feature type="signal peptide" evidence="9">
    <location>
        <begin position="1"/>
        <end position="17"/>
    </location>
</feature>
<evidence type="ECO:0000313" key="12">
    <source>
        <dbReference type="Proteomes" id="UP000018144"/>
    </source>
</evidence>
<reference evidence="11 12" key="1">
    <citation type="journal article" date="2013" name="PLoS Genet.">
        <title>The genome and development-dependent transcriptomes of Pyronema confluens: a window into fungal evolution.</title>
        <authorList>
            <person name="Traeger S."/>
            <person name="Altegoer F."/>
            <person name="Freitag M."/>
            <person name="Gabaldon T."/>
            <person name="Kempken F."/>
            <person name="Kumar A."/>
            <person name="Marcet-Houben M."/>
            <person name="Poggeler S."/>
            <person name="Stajich J.E."/>
            <person name="Nowrousian M."/>
        </authorList>
    </citation>
    <scope>NUCLEOTIDE SEQUENCE [LARGE SCALE GENOMIC DNA]</scope>
    <source>
        <strain evidence="12">CBS 100304</strain>
        <tissue evidence="11">Vegetative mycelium</tissue>
    </source>
</reference>